<feature type="compositionally biased region" description="Low complexity" evidence="8">
    <location>
        <begin position="93"/>
        <end position="117"/>
    </location>
</feature>
<evidence type="ECO:0000256" key="2">
    <source>
        <dbReference type="ARBA" id="ARBA00005615"/>
    </source>
</evidence>
<dbReference type="PROSITE" id="PS00927">
    <property type="entry name" value="TREHALASE_1"/>
    <property type="match status" value="1"/>
</dbReference>
<dbReference type="EC" id="3.2.1.28" evidence="3 7"/>
<keyword evidence="6 7" id="KW-0326">Glycosidase</keyword>
<evidence type="ECO:0000313" key="10">
    <source>
        <dbReference type="EMBL" id="KAL3121753.1"/>
    </source>
</evidence>
<reference evidence="10 11" key="1">
    <citation type="submission" date="2024-10" db="EMBL/GenBank/DDBJ databases">
        <authorList>
            <person name="Kim D."/>
        </authorList>
    </citation>
    <scope>NUCLEOTIDE SEQUENCE [LARGE SCALE GENOMIC DNA]</scope>
    <source>
        <strain evidence="10">BH-2024</strain>
    </source>
</reference>
<evidence type="ECO:0000256" key="9">
    <source>
        <dbReference type="SAM" id="SignalP"/>
    </source>
</evidence>
<dbReference type="Gene3D" id="1.50.10.10">
    <property type="match status" value="1"/>
</dbReference>
<dbReference type="InterPro" id="IPR018232">
    <property type="entry name" value="Glyco_hydro_37_CS"/>
</dbReference>
<dbReference type="SUPFAM" id="SSF48208">
    <property type="entry name" value="Six-hairpin glycosidases"/>
    <property type="match status" value="1"/>
</dbReference>
<evidence type="ECO:0000256" key="3">
    <source>
        <dbReference type="ARBA" id="ARBA00012757"/>
    </source>
</evidence>
<dbReference type="AlphaFoldDB" id="A0ABD2M366"/>
<evidence type="ECO:0000256" key="1">
    <source>
        <dbReference type="ARBA" id="ARBA00001576"/>
    </source>
</evidence>
<sequence length="721" mass="82044">MKFHLFLLLAIFTDAKQILSSKLIGSSEAVKERQKHRQQNIDFNAEETISGVKVQISVEISGLISKSDGMGDESSEKAKIESEFEAAIQFGQNESSNSDASSESNVENATEGGAAAAPTTGCSLNGVDLQADGFQRMCAEWPDLAPIYCYGKIIEAVNFWGVRMLFQNDSKHFVDRPLKREAKKIVEEFTSTFGGNELDVSKMNEQKVDQLAKFVRENFGRANGVLIAYTPEDWVENPPKLERIKDAEFKKWAKQLNELWKELSRKMPDLNCNPGQQNHSLICVPQPFVVPGGRFREFYYWDAYWIVKGLIASGMTTMVKNMCMNFAEMVNRFGFVPNGGRIYYDKRSQPSFFTFMVYDYFLATNDTKFLQEVLPVLEKELGHWNKNRSVEVEVGGKNQTFYQYRADSNIPRPESFCQDVQLVTNISNTQRKADIWKNVASTAESGWDFSSRFMKKDNSNKANPWNLVNLQTTDLLPVDLNALICGNLRMLGELFSKIGDNAKASAYAAKHNSFRSDFQRLFYKEEHGLWYDFNIKSGKLHEEYYGSVTVPLFTRCYDTDDVGTAERMYNRLEKVGVLKHKFGVPTSNINSTQQWDFPNIWPSLAHMLIESLRQSGNKKMEEKAKELARQWLSANHQMYQNCGQHMWEKMAADTGVPGGGGEYVPQVSANGKLKCHGIPSQMLTDWLRVNKRWRFGFAGHLRRRNDTAANAKRGMQAERGG</sequence>
<dbReference type="GO" id="GO:0004555">
    <property type="term" value="F:alpha,alpha-trehalase activity"/>
    <property type="evidence" value="ECO:0007669"/>
    <property type="project" value="UniProtKB-EC"/>
</dbReference>
<organism evidence="10 11">
    <name type="scientific">Heterodera trifolii</name>
    <dbReference type="NCBI Taxonomy" id="157864"/>
    <lineage>
        <taxon>Eukaryota</taxon>
        <taxon>Metazoa</taxon>
        <taxon>Ecdysozoa</taxon>
        <taxon>Nematoda</taxon>
        <taxon>Chromadorea</taxon>
        <taxon>Rhabditida</taxon>
        <taxon>Tylenchina</taxon>
        <taxon>Tylenchomorpha</taxon>
        <taxon>Tylenchoidea</taxon>
        <taxon>Heteroderidae</taxon>
        <taxon>Heteroderinae</taxon>
        <taxon>Heterodera</taxon>
    </lineage>
</organism>
<feature type="signal peptide" evidence="9">
    <location>
        <begin position="1"/>
        <end position="15"/>
    </location>
</feature>
<dbReference type="PRINTS" id="PR00744">
    <property type="entry name" value="GLHYDRLASE37"/>
</dbReference>
<accession>A0ABD2M366</accession>
<gene>
    <name evidence="10" type="ORF">niasHT_003544</name>
</gene>
<feature type="chain" id="PRO_5044826560" description="Trehalase" evidence="9">
    <location>
        <begin position="16"/>
        <end position="721"/>
    </location>
</feature>
<dbReference type="InterPro" id="IPR008928">
    <property type="entry name" value="6-hairpin_glycosidase_sf"/>
</dbReference>
<dbReference type="Proteomes" id="UP001620626">
    <property type="component" value="Unassembled WGS sequence"/>
</dbReference>
<proteinExistence type="inferred from homology"/>
<evidence type="ECO:0000256" key="5">
    <source>
        <dbReference type="ARBA" id="ARBA00022801"/>
    </source>
</evidence>
<dbReference type="InterPro" id="IPR012341">
    <property type="entry name" value="6hp_glycosidase-like_sf"/>
</dbReference>
<evidence type="ECO:0000256" key="8">
    <source>
        <dbReference type="SAM" id="MobiDB-lite"/>
    </source>
</evidence>
<protein>
    <recommendedName>
        <fullName evidence="4 7">Trehalase</fullName>
        <ecNumber evidence="3 7">3.2.1.28</ecNumber>
    </recommendedName>
    <alternativeName>
        <fullName evidence="7">Alpha-trehalose glucohydrolase</fullName>
    </alternativeName>
</protein>
<dbReference type="Pfam" id="PF01204">
    <property type="entry name" value="Trehalase"/>
    <property type="match status" value="1"/>
</dbReference>
<evidence type="ECO:0000256" key="6">
    <source>
        <dbReference type="ARBA" id="ARBA00023295"/>
    </source>
</evidence>
<evidence type="ECO:0000256" key="4">
    <source>
        <dbReference type="ARBA" id="ARBA00019905"/>
    </source>
</evidence>
<dbReference type="EMBL" id="JBICBT010000178">
    <property type="protein sequence ID" value="KAL3121753.1"/>
    <property type="molecule type" value="Genomic_DNA"/>
</dbReference>
<keyword evidence="11" id="KW-1185">Reference proteome</keyword>
<evidence type="ECO:0000313" key="11">
    <source>
        <dbReference type="Proteomes" id="UP001620626"/>
    </source>
</evidence>
<comment type="similarity">
    <text evidence="2 7">Belongs to the glycosyl hydrolase 37 family.</text>
</comment>
<comment type="caution">
    <text evidence="10">The sequence shown here is derived from an EMBL/GenBank/DDBJ whole genome shotgun (WGS) entry which is preliminary data.</text>
</comment>
<name>A0ABD2M366_9BILA</name>
<comment type="catalytic activity">
    <reaction evidence="1 7">
        <text>alpha,alpha-trehalose + H2O = alpha-D-glucose + beta-D-glucose</text>
        <dbReference type="Rhea" id="RHEA:32675"/>
        <dbReference type="ChEBI" id="CHEBI:15377"/>
        <dbReference type="ChEBI" id="CHEBI:15903"/>
        <dbReference type="ChEBI" id="CHEBI:16551"/>
        <dbReference type="ChEBI" id="CHEBI:17925"/>
        <dbReference type="EC" id="3.2.1.28"/>
    </reaction>
</comment>
<dbReference type="InterPro" id="IPR001661">
    <property type="entry name" value="Glyco_hydro_37"/>
</dbReference>
<dbReference type="PANTHER" id="PTHR23403:SF1">
    <property type="entry name" value="TREHALASE"/>
    <property type="match status" value="1"/>
</dbReference>
<feature type="region of interest" description="Disordered" evidence="8">
    <location>
        <begin position="92"/>
        <end position="117"/>
    </location>
</feature>
<dbReference type="PANTHER" id="PTHR23403">
    <property type="entry name" value="TREHALASE"/>
    <property type="match status" value="1"/>
</dbReference>
<evidence type="ECO:0000256" key="7">
    <source>
        <dbReference type="RuleBase" id="RU361180"/>
    </source>
</evidence>
<keyword evidence="9" id="KW-0732">Signal</keyword>
<keyword evidence="5 7" id="KW-0378">Hydrolase</keyword>